<organism evidence="9 10">
    <name type="scientific">Rhodamnia argentea</name>
    <dbReference type="NCBI Taxonomy" id="178133"/>
    <lineage>
        <taxon>Eukaryota</taxon>
        <taxon>Viridiplantae</taxon>
        <taxon>Streptophyta</taxon>
        <taxon>Embryophyta</taxon>
        <taxon>Tracheophyta</taxon>
        <taxon>Spermatophyta</taxon>
        <taxon>Magnoliopsida</taxon>
        <taxon>eudicotyledons</taxon>
        <taxon>Gunneridae</taxon>
        <taxon>Pentapetalae</taxon>
        <taxon>rosids</taxon>
        <taxon>malvids</taxon>
        <taxon>Myrtales</taxon>
        <taxon>Myrtaceae</taxon>
        <taxon>Myrtoideae</taxon>
        <taxon>Myrteae</taxon>
        <taxon>Australasian group</taxon>
        <taxon>Rhodamnia</taxon>
    </lineage>
</organism>
<dbReference type="Proteomes" id="UP000827889">
    <property type="component" value="Chromosome 5"/>
</dbReference>
<dbReference type="PANTHER" id="PTHR31669">
    <property type="entry name" value="PROTEIN FAR1-RELATED SEQUENCE 10-RELATED"/>
    <property type="match status" value="1"/>
</dbReference>
<evidence type="ECO:0000256" key="3">
    <source>
        <dbReference type="ARBA" id="ARBA00022771"/>
    </source>
</evidence>
<dbReference type="InterPro" id="IPR006564">
    <property type="entry name" value="Znf_PMZ"/>
</dbReference>
<keyword evidence="2 6" id="KW-0479">Metal-binding</keyword>
<evidence type="ECO:0000256" key="7">
    <source>
        <dbReference type="SAM" id="MobiDB-lite"/>
    </source>
</evidence>
<dbReference type="PANTHER" id="PTHR31669:SF281">
    <property type="entry name" value="PROTEIN FAR1-RELATED SEQUENCE"/>
    <property type="match status" value="1"/>
</dbReference>
<comment type="function">
    <text evidence="6">Putative transcription activator involved in regulating light control of development.</text>
</comment>
<sequence>MQNAMKNVGHLMRNGSNFLTDLKKLVYEYVEVKKFEEAWDSLLSTYEATDNSWLQNLYRLKEKWARCYMKSTVTLGIRSTQLSESLNGDLKDYLACNVNLNGFFKRFDKVVSDKRYKELQAEFNAREKLPTILCRTSPMLQQASKVYTPSMFENFQTEWMKTLSLVIKERNEMGILREYVVGSFGTNDAEYKVTGGPSNEVVTCACNHFETVGILCCHALKVLDNLDIKLIPSAYLLKRWTREARDGILEKHGLDTQGNGDMDVTDRYREVCPEFVKIAVKGSQTIRRYEFIKKMILTINKSLDEMPLGGESRRNLAGLSEDTSLVAKCTGLKKKDGRKGGKRHKSCLEKNKRKRKKQGDAPQASSQASCAPQVLGSYNNSPGFYSNLLSTFEAPRDFNMTSMITSLGNG</sequence>
<evidence type="ECO:0000256" key="4">
    <source>
        <dbReference type="ARBA" id="ARBA00022833"/>
    </source>
</evidence>
<keyword evidence="4 6" id="KW-0862">Zinc</keyword>
<gene>
    <name evidence="10" type="primary">LOC115732554</name>
</gene>
<evidence type="ECO:0000256" key="1">
    <source>
        <dbReference type="ARBA" id="ARBA00005889"/>
    </source>
</evidence>
<evidence type="ECO:0000259" key="8">
    <source>
        <dbReference type="PROSITE" id="PS50966"/>
    </source>
</evidence>
<evidence type="ECO:0000256" key="2">
    <source>
        <dbReference type="ARBA" id="ARBA00022723"/>
    </source>
</evidence>
<evidence type="ECO:0000256" key="6">
    <source>
        <dbReference type="RuleBase" id="RU367018"/>
    </source>
</evidence>
<name>A0ABM3HDP2_9MYRT</name>
<dbReference type="GeneID" id="115732554"/>
<evidence type="ECO:0000313" key="10">
    <source>
        <dbReference type="RefSeq" id="XP_048134698.1"/>
    </source>
</evidence>
<comment type="subcellular location">
    <subcellularLocation>
        <location evidence="6">Nucleus</location>
    </subcellularLocation>
</comment>
<feature type="region of interest" description="Disordered" evidence="7">
    <location>
        <begin position="333"/>
        <end position="370"/>
    </location>
</feature>
<evidence type="ECO:0000256" key="5">
    <source>
        <dbReference type="PROSITE-ProRule" id="PRU00325"/>
    </source>
</evidence>
<dbReference type="PROSITE" id="PS50966">
    <property type="entry name" value="ZF_SWIM"/>
    <property type="match status" value="1"/>
</dbReference>
<keyword evidence="9" id="KW-1185">Reference proteome</keyword>
<dbReference type="SMART" id="SM00575">
    <property type="entry name" value="ZnF_PMZ"/>
    <property type="match status" value="1"/>
</dbReference>
<proteinExistence type="inferred from homology"/>
<keyword evidence="3 5" id="KW-0863">Zinc-finger</keyword>
<protein>
    <recommendedName>
        <fullName evidence="6">Protein FAR1-RELATED SEQUENCE</fullName>
    </recommendedName>
</protein>
<evidence type="ECO:0000313" key="9">
    <source>
        <dbReference type="Proteomes" id="UP000827889"/>
    </source>
</evidence>
<accession>A0ABM3HDP2</accession>
<dbReference type="InterPro" id="IPR007527">
    <property type="entry name" value="Znf_SWIM"/>
</dbReference>
<dbReference type="InterPro" id="IPR031052">
    <property type="entry name" value="FHY3/FAR1"/>
</dbReference>
<reference evidence="10" key="1">
    <citation type="submission" date="2025-08" db="UniProtKB">
        <authorList>
            <consortium name="RefSeq"/>
        </authorList>
    </citation>
    <scope>IDENTIFICATION</scope>
    <source>
        <tissue evidence="10">Leaf</tissue>
    </source>
</reference>
<feature type="compositionally biased region" description="Low complexity" evidence="7">
    <location>
        <begin position="361"/>
        <end position="370"/>
    </location>
</feature>
<comment type="similarity">
    <text evidence="1 6">Belongs to the FHY3/FAR1 family.</text>
</comment>
<keyword evidence="6" id="KW-0539">Nucleus</keyword>
<dbReference type="RefSeq" id="XP_048134698.1">
    <property type="nucleotide sequence ID" value="XM_048278741.1"/>
</dbReference>
<feature type="compositionally biased region" description="Basic residues" evidence="7">
    <location>
        <begin position="333"/>
        <end position="357"/>
    </location>
</feature>
<feature type="domain" description="SWIM-type" evidence="8">
    <location>
        <begin position="191"/>
        <end position="227"/>
    </location>
</feature>